<organism evidence="1 2">
    <name type="scientific">Glossina austeni</name>
    <name type="common">Savannah tsetse fly</name>
    <dbReference type="NCBI Taxonomy" id="7395"/>
    <lineage>
        <taxon>Eukaryota</taxon>
        <taxon>Metazoa</taxon>
        <taxon>Ecdysozoa</taxon>
        <taxon>Arthropoda</taxon>
        <taxon>Hexapoda</taxon>
        <taxon>Insecta</taxon>
        <taxon>Pterygota</taxon>
        <taxon>Neoptera</taxon>
        <taxon>Endopterygota</taxon>
        <taxon>Diptera</taxon>
        <taxon>Brachycera</taxon>
        <taxon>Muscomorpha</taxon>
        <taxon>Hippoboscoidea</taxon>
        <taxon>Glossinidae</taxon>
        <taxon>Glossina</taxon>
    </lineage>
</organism>
<sequence>MPCSPQVCKILPFNYDNFFANGQPVSEQVVVEAPDPRNVCAAPYLGKLQANIWEVLSLLVEGVKAKLSELGLRTKERKGVLQNRLLVHYELNTTCSSSDYNEAASTTVNIDNTVIEVKFYIVKDFPASMRAMKSLNK</sequence>
<proteinExistence type="predicted"/>
<evidence type="ECO:0000313" key="2">
    <source>
        <dbReference type="Proteomes" id="UP000078200"/>
    </source>
</evidence>
<protein>
    <recommendedName>
        <fullName evidence="3">SAP domain-containing protein</fullName>
    </recommendedName>
</protein>
<dbReference type="EnsemblMetazoa" id="GAUT004031-RA">
    <property type="protein sequence ID" value="GAUT004031-PA"/>
    <property type="gene ID" value="GAUT004031"/>
</dbReference>
<evidence type="ECO:0008006" key="3">
    <source>
        <dbReference type="Google" id="ProtNLM"/>
    </source>
</evidence>
<keyword evidence="2" id="KW-1185">Reference proteome</keyword>
<evidence type="ECO:0000313" key="1">
    <source>
        <dbReference type="EnsemblMetazoa" id="GAUT004031-PA"/>
    </source>
</evidence>
<dbReference type="AlphaFoldDB" id="A0A1A9UGG6"/>
<dbReference type="VEuPathDB" id="VectorBase:GAUT004031"/>
<accession>A0A1A9UGG6</accession>
<reference evidence="1" key="1">
    <citation type="submission" date="2020-05" db="UniProtKB">
        <authorList>
            <consortium name="EnsemblMetazoa"/>
        </authorList>
    </citation>
    <scope>IDENTIFICATION</scope>
    <source>
        <strain evidence="1">TTRI</strain>
    </source>
</reference>
<dbReference type="Proteomes" id="UP000078200">
    <property type="component" value="Unassembled WGS sequence"/>
</dbReference>
<name>A0A1A9UGG6_GLOAU</name>